<feature type="signal peptide" evidence="3">
    <location>
        <begin position="1"/>
        <end position="21"/>
    </location>
</feature>
<evidence type="ECO:0000256" key="1">
    <source>
        <dbReference type="ARBA" id="ARBA00010118"/>
    </source>
</evidence>
<feature type="chain" id="PRO_5046221054" description="Glycosyl transferase CAP10 domain-containing protein" evidence="3">
    <location>
        <begin position="22"/>
        <end position="499"/>
    </location>
</feature>
<reference evidence="5 6" key="1">
    <citation type="journal article" date="2023" name="IScience">
        <title>Expanded male sex-determining region conserved during the evolution of homothallism in the green alga Volvox.</title>
        <authorList>
            <person name="Yamamoto K."/>
            <person name="Matsuzaki R."/>
            <person name="Mahakham W."/>
            <person name="Heman W."/>
            <person name="Sekimoto H."/>
            <person name="Kawachi M."/>
            <person name="Minakuchi Y."/>
            <person name="Toyoda A."/>
            <person name="Nozaki H."/>
        </authorList>
    </citation>
    <scope>NUCLEOTIDE SEQUENCE [LARGE SCALE GENOMIC DNA]</scope>
    <source>
        <strain evidence="5 6">NIES-4468</strain>
    </source>
</reference>
<proteinExistence type="inferred from homology"/>
<feature type="domain" description="Glycosyl transferase CAP10" evidence="4">
    <location>
        <begin position="122"/>
        <end position="385"/>
    </location>
</feature>
<evidence type="ECO:0000313" key="5">
    <source>
        <dbReference type="EMBL" id="GLI70752.1"/>
    </source>
</evidence>
<accession>A0ABQ5SL99</accession>
<dbReference type="InterPro" id="IPR006598">
    <property type="entry name" value="CAP10"/>
</dbReference>
<evidence type="ECO:0000259" key="4">
    <source>
        <dbReference type="SMART" id="SM00672"/>
    </source>
</evidence>
<dbReference type="Proteomes" id="UP001165090">
    <property type="component" value="Unassembled WGS sequence"/>
</dbReference>
<dbReference type="InterPro" id="IPR051091">
    <property type="entry name" value="O-Glucosyltr/Glycosyltrsf_90"/>
</dbReference>
<comment type="similarity">
    <text evidence="1">Belongs to the glycosyltransferase 90 family.</text>
</comment>
<evidence type="ECO:0000256" key="3">
    <source>
        <dbReference type="SAM" id="SignalP"/>
    </source>
</evidence>
<keyword evidence="6" id="KW-1185">Reference proteome</keyword>
<name>A0ABQ5SL99_9CHLO</name>
<organism evidence="5 6">
    <name type="scientific">Volvox africanus</name>
    <dbReference type="NCBI Taxonomy" id="51714"/>
    <lineage>
        <taxon>Eukaryota</taxon>
        <taxon>Viridiplantae</taxon>
        <taxon>Chlorophyta</taxon>
        <taxon>core chlorophytes</taxon>
        <taxon>Chlorophyceae</taxon>
        <taxon>CS clade</taxon>
        <taxon>Chlamydomonadales</taxon>
        <taxon>Volvocaceae</taxon>
        <taxon>Volvox</taxon>
    </lineage>
</organism>
<sequence length="499" mass="57595">MQRLAPKSLALVLFALVAAVAQDAGASGTCMGDCDLHPSLLERIKNDVAWLDEAGGITDNMIRNISLVCDEKIKHQCNVKVVRMMIKDGEIYLNSLHPDWRLGPPELLGFLLELYETSKMYRLPDLEFAYNGDDDASSPIFDWTDRSSRRVTFHGGPFPLLSWSKSDKSMAQLVPYSGAFRCTDDSFDNLLARLDEIRHLAWSEKRAVAFGRWNEFCAPYVYDMPVLPSGETFVCPRKWLPRLSEQHGDVLDVGVIGETLRGQRVSAVPLMHQNAYKYLVSTDGWAISSKFDKYLLLGSTIIKTQSSRYGFYYDALRPDEHYVAAMNTSREDVLKIIDWLKLHDEEAERMALAAQQFAVRHLHRNARLCYYQTLMKELGKRMKFTPDCSQRKLCLPLGRFLEYLSTKRETAHACRYQEVFVRYGTGKGTPAYQSFTTASIQELLADAKYWPRDTDIPPLPNEPYFPGARRRVRRRFPWYSNKRYLRTWSTWWRRSPNNN</sequence>
<protein>
    <recommendedName>
        <fullName evidence="4">Glycosyl transferase CAP10 domain-containing protein</fullName>
    </recommendedName>
</protein>
<evidence type="ECO:0000256" key="2">
    <source>
        <dbReference type="ARBA" id="ARBA00022679"/>
    </source>
</evidence>
<dbReference type="PANTHER" id="PTHR12203">
    <property type="entry name" value="KDEL LYS-ASP-GLU-LEU CONTAINING - RELATED"/>
    <property type="match status" value="1"/>
</dbReference>
<keyword evidence="2" id="KW-0808">Transferase</keyword>
<gene>
    <name evidence="5" type="ORF">VaNZ11_015779</name>
</gene>
<dbReference type="EMBL" id="BSDZ01000094">
    <property type="protein sequence ID" value="GLI70752.1"/>
    <property type="molecule type" value="Genomic_DNA"/>
</dbReference>
<dbReference type="PANTHER" id="PTHR12203:SF35">
    <property type="entry name" value="PROTEIN O-GLUCOSYLTRANSFERASE 1"/>
    <property type="match status" value="1"/>
</dbReference>
<dbReference type="Pfam" id="PF05686">
    <property type="entry name" value="Glyco_transf_90"/>
    <property type="match status" value="1"/>
</dbReference>
<comment type="caution">
    <text evidence="5">The sequence shown here is derived from an EMBL/GenBank/DDBJ whole genome shotgun (WGS) entry which is preliminary data.</text>
</comment>
<evidence type="ECO:0000313" key="6">
    <source>
        <dbReference type="Proteomes" id="UP001165090"/>
    </source>
</evidence>
<dbReference type="SMART" id="SM00672">
    <property type="entry name" value="CAP10"/>
    <property type="match status" value="1"/>
</dbReference>
<keyword evidence="3" id="KW-0732">Signal</keyword>